<feature type="compositionally biased region" description="Polar residues" evidence="2">
    <location>
        <begin position="40"/>
        <end position="51"/>
    </location>
</feature>
<dbReference type="Proteomes" id="UP000001307">
    <property type="component" value="Unassembled WGS sequence"/>
</dbReference>
<evidence type="ECO:0000256" key="2">
    <source>
        <dbReference type="SAM" id="MobiDB-lite"/>
    </source>
</evidence>
<keyword evidence="1" id="KW-0175">Coiled coil</keyword>
<proteinExistence type="predicted"/>
<feature type="region of interest" description="Disordered" evidence="2">
    <location>
        <begin position="231"/>
        <end position="352"/>
    </location>
</feature>
<sequence>MVNENPSSIDLGIGLSSECEFGSGESALLLENLLVETVSDAPTESTDNAPASTAPDQDPPPLSPLPVEQVRTVVNGAEIRVTVKDKAAENMLWRNSDGDEHMLRVYLPKPVPGRLLKVMVDEARQKGKILVINDNVETTAIGNDRVRALERLALNQFRDQVENLHTSEFLASSKLKTALSLIQSIYHPESKYAKVALNLAESDSKRLDDKLAKYYAGTSADEVIVIPDAQVPEVSKRPADSDSDLTTPPAKKPKENTFWNPACKDYESPQKQLSKAVPASNLPGSSGLVKPKPLKTVPKLRWPAEKQTVPGSAVVKGQSLAEPSSHVGPASDKPKASPVEDAVQKQPSQGWVRQTLHQSFSDPDILKTHIVNLTDRLSVAESEIIKLRRAADKAENKWPKKTPMKPRW</sequence>
<dbReference type="InParanoid" id="E4Y100"/>
<feature type="region of interest" description="Disordered" evidence="2">
    <location>
        <begin position="39"/>
        <end position="66"/>
    </location>
</feature>
<evidence type="ECO:0000256" key="1">
    <source>
        <dbReference type="SAM" id="Coils"/>
    </source>
</evidence>
<dbReference type="AlphaFoldDB" id="E4Y100"/>
<dbReference type="EMBL" id="FN653553">
    <property type="protein sequence ID" value="CBY15547.1"/>
    <property type="molecule type" value="Genomic_DNA"/>
</dbReference>
<feature type="compositionally biased region" description="Low complexity" evidence="2">
    <location>
        <begin position="288"/>
        <end position="300"/>
    </location>
</feature>
<accession>E4Y100</accession>
<reference evidence="3 4" key="1">
    <citation type="journal article" date="2010" name="Science">
        <title>Plasticity of animal genome architecture unmasked by rapid evolution of a pelagic tunicate.</title>
        <authorList>
            <person name="Denoeud F."/>
            <person name="Henriet S."/>
            <person name="Mungpakdee S."/>
            <person name="Aury J.M."/>
            <person name="Da Silva C."/>
            <person name="Brinkmann H."/>
            <person name="Mikhaleva J."/>
            <person name="Olsen L.C."/>
            <person name="Jubin C."/>
            <person name="Canestro C."/>
            <person name="Bouquet J.M."/>
            <person name="Danks G."/>
            <person name="Poulain J."/>
            <person name="Campsteijn C."/>
            <person name="Adamski M."/>
            <person name="Cross I."/>
            <person name="Yadetie F."/>
            <person name="Muffato M."/>
            <person name="Louis A."/>
            <person name="Butcher S."/>
            <person name="Tsagkogeorga G."/>
            <person name="Konrad A."/>
            <person name="Singh S."/>
            <person name="Jensen M.F."/>
            <person name="Cong E.H."/>
            <person name="Eikeseth-Otteraa H."/>
            <person name="Noel B."/>
            <person name="Anthouard V."/>
            <person name="Porcel B.M."/>
            <person name="Kachouri-Lafond R."/>
            <person name="Nishino A."/>
            <person name="Ugolini M."/>
            <person name="Chourrout P."/>
            <person name="Nishida H."/>
            <person name="Aasland R."/>
            <person name="Huzurbazar S."/>
            <person name="Westhof E."/>
            <person name="Delsuc F."/>
            <person name="Lehrach H."/>
            <person name="Reinhardt R."/>
            <person name="Weissenbach J."/>
            <person name="Roy S.W."/>
            <person name="Artiguenave F."/>
            <person name="Postlethwait J.H."/>
            <person name="Manak J.R."/>
            <person name="Thompson E.M."/>
            <person name="Jaillon O."/>
            <person name="Du Pasquier L."/>
            <person name="Boudinot P."/>
            <person name="Liberles D.A."/>
            <person name="Volff J.N."/>
            <person name="Philippe H."/>
            <person name="Lenhard B."/>
            <person name="Roest Crollius H."/>
            <person name="Wincker P."/>
            <person name="Chourrout D."/>
        </authorList>
    </citation>
    <scope>NUCLEOTIDE SEQUENCE [LARGE SCALE GENOMIC DNA]</scope>
</reference>
<organism evidence="3 4">
    <name type="scientific">Oikopleura dioica</name>
    <name type="common">Tunicate</name>
    <dbReference type="NCBI Taxonomy" id="34765"/>
    <lineage>
        <taxon>Eukaryota</taxon>
        <taxon>Metazoa</taxon>
        <taxon>Chordata</taxon>
        <taxon>Tunicata</taxon>
        <taxon>Appendicularia</taxon>
        <taxon>Copelata</taxon>
        <taxon>Oikopleuridae</taxon>
        <taxon>Oikopleura</taxon>
    </lineage>
</organism>
<keyword evidence="4" id="KW-1185">Reference proteome</keyword>
<gene>
    <name evidence="3" type="ORF">GSOID_T00013844001</name>
</gene>
<evidence type="ECO:0000313" key="4">
    <source>
        <dbReference type="Proteomes" id="UP000001307"/>
    </source>
</evidence>
<name>E4Y100_OIKDI</name>
<feature type="coiled-coil region" evidence="1">
    <location>
        <begin position="370"/>
        <end position="397"/>
    </location>
</feature>
<evidence type="ECO:0000313" key="3">
    <source>
        <dbReference type="EMBL" id="CBY15547.1"/>
    </source>
</evidence>
<protein>
    <submittedName>
        <fullName evidence="3">Uncharacterized protein</fullName>
    </submittedName>
</protein>